<evidence type="ECO:0000256" key="5">
    <source>
        <dbReference type="SAM" id="Phobius"/>
    </source>
</evidence>
<dbReference type="InterPro" id="IPR036097">
    <property type="entry name" value="HisK_dim/P_sf"/>
</dbReference>
<gene>
    <name evidence="8" type="ORF">AMOR_44560</name>
</gene>
<dbReference type="Gene3D" id="1.10.287.130">
    <property type="match status" value="2"/>
</dbReference>
<feature type="modified residue" description="4-aspartylphosphate" evidence="4">
    <location>
        <position position="545"/>
    </location>
</feature>
<dbReference type="InterPro" id="IPR004358">
    <property type="entry name" value="Sig_transdc_His_kin-like_C"/>
</dbReference>
<evidence type="ECO:0000259" key="6">
    <source>
        <dbReference type="PROSITE" id="PS50109"/>
    </source>
</evidence>
<dbReference type="EMBL" id="AP025591">
    <property type="protein sequence ID" value="BDG05460.1"/>
    <property type="molecule type" value="Genomic_DNA"/>
</dbReference>
<keyword evidence="5" id="KW-1133">Transmembrane helix</keyword>
<sequence>MDPSQAEIEARWRRWLVERNRRGLRIGLIIMITLYPAFGLLDWLLAPPRAVPWLWATRALVTVVTLVLFPVLRTRFFERWGELVSATYVWLAAGAVAAMTSTLGGLSSPYYAGLSLILLSAGLLLVWRLPVVVVTHSAVVATFIVGNAVAGQIGPAATVSSNLAFLCTTALVAAVGQVLFYRTQREQMVQRVRLERITANLERAHADLQQLDQFKSRFFANMTHELRTPLAMVLTPLELLLQGEMGTFSEAQRNAFGSMFKSALKLLKLINDLLDLSRLEESRLRLDIADHDLVAPLRTLTEQTQVLAQRKDISLAFRASADRLVVRGDLERLERVFVNLLSNAIKFTPPGGHVRLSALDGEGAVSVVVEDDGPGFPPEAAEKIFERFYQVDMAGTRRHGGAGIGLALARELVQLHGGTLVATSDGRSGARFVATLPKDAAHLPAATAPERAAGADGGLDWAVQLANRTEFRLLDIDEATERRVVERDADEEARPYTAIVVEDNPQVIQVVHMTLRREFKVFTAPDGLKGLEIALRERPNLVVTDLMMPGIDGLELTRRLQADPRTRHVPVLMLTARGELDDRVQGLETGVSAYLTKPFSPRELVTCARQLVRAEEQTADLVLTHRMESVEIVAAGLAHELNNPLNYVKNALARVRDDAAQAVELVRAARSRALEERELARLDRAAERIADMLCVADAGLRRIGQTVELMGRYGRAGFRREVVPHDAWAAVRTVVDVVLPATGRPVQVDVELSGDGTVECVPEELNQVVTNLVQNAIEAAPETGGRVSVTGRADDGELVLSVKDNGGGIPPAVLGRIFTPFFTTKGPGRGMGLGLTITRRVVQGLGGSLQVSSLPGEGAEFVVRLPRRRG</sequence>
<dbReference type="Pfam" id="PF00072">
    <property type="entry name" value="Response_reg"/>
    <property type="match status" value="1"/>
</dbReference>
<protein>
    <recommendedName>
        <fullName evidence="2">histidine kinase</fullName>
        <ecNumber evidence="2">2.7.13.3</ecNumber>
    </recommendedName>
</protein>
<dbReference type="InterPro" id="IPR003661">
    <property type="entry name" value="HisK_dim/P_dom"/>
</dbReference>
<reference evidence="9" key="1">
    <citation type="journal article" date="2022" name="Int. J. Syst. Evol. Microbiol.">
        <title>Anaeromyxobacter oryzae sp. nov., Anaeromyxobacter diazotrophicus sp. nov. and Anaeromyxobacter paludicola sp. nov., isolated from paddy soils.</title>
        <authorList>
            <person name="Itoh H."/>
            <person name="Xu Z."/>
            <person name="Mise K."/>
            <person name="Masuda Y."/>
            <person name="Ushijima N."/>
            <person name="Hayakawa C."/>
            <person name="Shiratori Y."/>
            <person name="Senoo K."/>
        </authorList>
    </citation>
    <scope>NUCLEOTIDE SEQUENCE [LARGE SCALE GENOMIC DNA]</scope>
    <source>
        <strain evidence="9">Red232</strain>
    </source>
</reference>
<evidence type="ECO:0000256" key="1">
    <source>
        <dbReference type="ARBA" id="ARBA00000085"/>
    </source>
</evidence>
<keyword evidence="9" id="KW-1185">Reference proteome</keyword>
<comment type="catalytic activity">
    <reaction evidence="1">
        <text>ATP + protein L-histidine = ADP + protein N-phospho-L-histidine.</text>
        <dbReference type="EC" id="2.7.13.3"/>
    </reaction>
</comment>
<dbReference type="PRINTS" id="PR00344">
    <property type="entry name" value="BCTRLSENSOR"/>
</dbReference>
<feature type="transmembrane region" description="Helical" evidence="5">
    <location>
        <begin position="52"/>
        <end position="71"/>
    </location>
</feature>
<dbReference type="PANTHER" id="PTHR43547:SF2">
    <property type="entry name" value="HYBRID SIGNAL TRANSDUCTION HISTIDINE KINASE C"/>
    <property type="match status" value="1"/>
</dbReference>
<dbReference type="RefSeq" id="WP_248354316.1">
    <property type="nucleotide sequence ID" value="NZ_AP025591.1"/>
</dbReference>
<keyword evidence="5" id="KW-0812">Transmembrane</keyword>
<feature type="transmembrane region" description="Helical" evidence="5">
    <location>
        <begin position="163"/>
        <end position="181"/>
    </location>
</feature>
<dbReference type="SUPFAM" id="SSF47384">
    <property type="entry name" value="Homodimeric domain of signal transducing histidine kinase"/>
    <property type="match status" value="1"/>
</dbReference>
<dbReference type="PANTHER" id="PTHR43547">
    <property type="entry name" value="TWO-COMPONENT HISTIDINE KINASE"/>
    <property type="match status" value="1"/>
</dbReference>
<dbReference type="SMART" id="SM00388">
    <property type="entry name" value="HisKA"/>
    <property type="match status" value="2"/>
</dbReference>
<feature type="domain" description="Histidine kinase" evidence="6">
    <location>
        <begin position="221"/>
        <end position="440"/>
    </location>
</feature>
<dbReference type="InterPro" id="IPR036890">
    <property type="entry name" value="HATPase_C_sf"/>
</dbReference>
<proteinExistence type="predicted"/>
<evidence type="ECO:0000313" key="9">
    <source>
        <dbReference type="Proteomes" id="UP001162891"/>
    </source>
</evidence>
<evidence type="ECO:0000256" key="4">
    <source>
        <dbReference type="PROSITE-ProRule" id="PRU00169"/>
    </source>
</evidence>
<dbReference type="Gene3D" id="3.40.50.2300">
    <property type="match status" value="1"/>
</dbReference>
<dbReference type="SUPFAM" id="SSF52172">
    <property type="entry name" value="CheY-like"/>
    <property type="match status" value="1"/>
</dbReference>
<dbReference type="SMART" id="SM00387">
    <property type="entry name" value="HATPase_c"/>
    <property type="match status" value="2"/>
</dbReference>
<keyword evidence="3 4" id="KW-0597">Phosphoprotein</keyword>
<organism evidence="8 9">
    <name type="scientific">Anaeromyxobacter oryzae</name>
    <dbReference type="NCBI Taxonomy" id="2918170"/>
    <lineage>
        <taxon>Bacteria</taxon>
        <taxon>Pseudomonadati</taxon>
        <taxon>Myxococcota</taxon>
        <taxon>Myxococcia</taxon>
        <taxon>Myxococcales</taxon>
        <taxon>Cystobacterineae</taxon>
        <taxon>Anaeromyxobacteraceae</taxon>
        <taxon>Anaeromyxobacter</taxon>
    </lineage>
</organism>
<dbReference type="InterPro" id="IPR001789">
    <property type="entry name" value="Sig_transdc_resp-reg_receiver"/>
</dbReference>
<keyword evidence="5" id="KW-0472">Membrane</keyword>
<evidence type="ECO:0000256" key="3">
    <source>
        <dbReference type="ARBA" id="ARBA00022553"/>
    </source>
</evidence>
<feature type="domain" description="Histidine kinase" evidence="6">
    <location>
        <begin position="636"/>
        <end position="869"/>
    </location>
</feature>
<evidence type="ECO:0000259" key="7">
    <source>
        <dbReference type="PROSITE" id="PS50110"/>
    </source>
</evidence>
<dbReference type="EC" id="2.7.13.3" evidence="2"/>
<accession>A0ABM7X0W9</accession>
<feature type="transmembrane region" description="Helical" evidence="5">
    <location>
        <begin position="23"/>
        <end position="46"/>
    </location>
</feature>
<feature type="transmembrane region" description="Helical" evidence="5">
    <location>
        <begin position="83"/>
        <end position="104"/>
    </location>
</feature>
<evidence type="ECO:0000256" key="2">
    <source>
        <dbReference type="ARBA" id="ARBA00012438"/>
    </source>
</evidence>
<feature type="domain" description="Response regulatory" evidence="7">
    <location>
        <begin position="497"/>
        <end position="612"/>
    </location>
</feature>
<dbReference type="CDD" id="cd00082">
    <property type="entry name" value="HisKA"/>
    <property type="match status" value="2"/>
</dbReference>
<dbReference type="Pfam" id="PF02518">
    <property type="entry name" value="HATPase_c"/>
    <property type="match status" value="2"/>
</dbReference>
<dbReference type="InterPro" id="IPR005467">
    <property type="entry name" value="His_kinase_dom"/>
</dbReference>
<dbReference type="InterPro" id="IPR011006">
    <property type="entry name" value="CheY-like_superfamily"/>
</dbReference>
<dbReference type="InterPro" id="IPR003594">
    <property type="entry name" value="HATPase_dom"/>
</dbReference>
<dbReference type="PROSITE" id="PS50109">
    <property type="entry name" value="HIS_KIN"/>
    <property type="match status" value="2"/>
</dbReference>
<dbReference type="Proteomes" id="UP001162891">
    <property type="component" value="Chromosome"/>
</dbReference>
<dbReference type="Gene3D" id="3.30.565.10">
    <property type="entry name" value="Histidine kinase-like ATPase, C-terminal domain"/>
    <property type="match status" value="2"/>
</dbReference>
<dbReference type="CDD" id="cd00075">
    <property type="entry name" value="HATPase"/>
    <property type="match status" value="1"/>
</dbReference>
<evidence type="ECO:0000313" key="8">
    <source>
        <dbReference type="EMBL" id="BDG05460.1"/>
    </source>
</evidence>
<dbReference type="SUPFAM" id="SSF55874">
    <property type="entry name" value="ATPase domain of HSP90 chaperone/DNA topoisomerase II/histidine kinase"/>
    <property type="match status" value="2"/>
</dbReference>
<dbReference type="PROSITE" id="PS50110">
    <property type="entry name" value="RESPONSE_REGULATORY"/>
    <property type="match status" value="1"/>
</dbReference>
<dbReference type="Pfam" id="PF00512">
    <property type="entry name" value="HisKA"/>
    <property type="match status" value="1"/>
</dbReference>
<dbReference type="SMART" id="SM00448">
    <property type="entry name" value="REC"/>
    <property type="match status" value="1"/>
</dbReference>
<name>A0ABM7X0W9_9BACT</name>